<gene>
    <name evidence="5" type="ORF">PPROV_000773300</name>
</gene>
<keyword evidence="3" id="KW-0732">Signal</keyword>
<sequence length="476" mass="53797">MAMANRIILSFQSFPSRSSTLLVLLAVFVLVPAGGAQAVSEESSAHSSWAYSAIATGSEGHPKTSNGEPRWPTIHDYKQQDFKHWADTGFTLKHIAKAASIGMRTYRFQILDGRLYSKDRLDKFVHYTNRGPSRIWYWLWGLLELLESPLGKDIPNVDIVMNSQDDPQMPKKKKVPKNPALKREYDKVGDYVPGDMEKAPPPIFSPAQHGDGSYDIPWPLWTIWGEDVPGASAKSGGFADPPWTKLFQTITNAAHGAPFEARRSRKAFWRGSAKTSPVRRTLIACPQRKFIDAQTVEHKLHVGKPTSAVGRAQHRYVMYMDGKTFSGGLMPMIPTGALLLMSSTVWRTVYSRPFYDLGAFMKVMHTPNKQQMCGNVSAAVSWAEDHPKEAEKMAARNLVWATKALAYGEFQKYMVEYLKEWHKHQRFDMELVQKGSSSFVKYTSHKGYERHNKAGQFKLGKALTWSVVKRNVRRKA</sequence>
<dbReference type="GO" id="GO:0016740">
    <property type="term" value="F:transferase activity"/>
    <property type="evidence" value="ECO:0007669"/>
    <property type="project" value="UniProtKB-KW"/>
</dbReference>
<evidence type="ECO:0000313" key="5">
    <source>
        <dbReference type="EMBL" id="GHP08996.1"/>
    </source>
</evidence>
<evidence type="ECO:0000256" key="2">
    <source>
        <dbReference type="ARBA" id="ARBA00022679"/>
    </source>
</evidence>
<dbReference type="AlphaFoldDB" id="A0A830HNH1"/>
<dbReference type="Proteomes" id="UP000660262">
    <property type="component" value="Unassembled WGS sequence"/>
</dbReference>
<comment type="similarity">
    <text evidence="1">Belongs to the glycosyltransferase 90 family.</text>
</comment>
<dbReference type="SMART" id="SM00672">
    <property type="entry name" value="CAP10"/>
    <property type="match status" value="1"/>
</dbReference>
<name>A0A830HNH1_9CHLO</name>
<keyword evidence="6" id="KW-1185">Reference proteome</keyword>
<evidence type="ECO:0000259" key="4">
    <source>
        <dbReference type="SMART" id="SM00672"/>
    </source>
</evidence>
<reference evidence="5" key="1">
    <citation type="submission" date="2020-10" db="EMBL/GenBank/DDBJ databases">
        <title>Unveiling of a novel bifunctional photoreceptor, Dualchrome1, isolated from a cosmopolitan green alga.</title>
        <authorList>
            <person name="Suzuki S."/>
            <person name="Kawachi M."/>
        </authorList>
    </citation>
    <scope>NUCLEOTIDE SEQUENCE</scope>
    <source>
        <strain evidence="5">NIES 2893</strain>
    </source>
</reference>
<accession>A0A830HNH1</accession>
<dbReference type="PANTHER" id="PTHR12203:SF35">
    <property type="entry name" value="PROTEIN O-GLUCOSYLTRANSFERASE 1"/>
    <property type="match status" value="1"/>
</dbReference>
<evidence type="ECO:0000313" key="6">
    <source>
        <dbReference type="Proteomes" id="UP000660262"/>
    </source>
</evidence>
<dbReference type="Pfam" id="PF05686">
    <property type="entry name" value="Glyco_transf_90"/>
    <property type="match status" value="1"/>
</dbReference>
<organism evidence="5 6">
    <name type="scientific">Pycnococcus provasolii</name>
    <dbReference type="NCBI Taxonomy" id="41880"/>
    <lineage>
        <taxon>Eukaryota</taxon>
        <taxon>Viridiplantae</taxon>
        <taxon>Chlorophyta</taxon>
        <taxon>Pseudoscourfieldiophyceae</taxon>
        <taxon>Pseudoscourfieldiales</taxon>
        <taxon>Pycnococcaceae</taxon>
        <taxon>Pycnococcus</taxon>
    </lineage>
</organism>
<dbReference type="PANTHER" id="PTHR12203">
    <property type="entry name" value="KDEL LYS-ASP-GLU-LEU CONTAINING - RELATED"/>
    <property type="match status" value="1"/>
</dbReference>
<proteinExistence type="inferred from homology"/>
<dbReference type="EMBL" id="BNJQ01000023">
    <property type="protein sequence ID" value="GHP08996.1"/>
    <property type="molecule type" value="Genomic_DNA"/>
</dbReference>
<evidence type="ECO:0000256" key="3">
    <source>
        <dbReference type="SAM" id="SignalP"/>
    </source>
</evidence>
<feature type="signal peptide" evidence="3">
    <location>
        <begin position="1"/>
        <end position="38"/>
    </location>
</feature>
<evidence type="ECO:0000256" key="1">
    <source>
        <dbReference type="ARBA" id="ARBA00010118"/>
    </source>
</evidence>
<protein>
    <recommendedName>
        <fullName evidence="4">Glycosyl transferase CAP10 domain-containing protein</fullName>
    </recommendedName>
</protein>
<feature type="domain" description="Glycosyl transferase CAP10" evidence="4">
    <location>
        <begin position="153"/>
        <end position="428"/>
    </location>
</feature>
<dbReference type="InterPro" id="IPR051091">
    <property type="entry name" value="O-Glucosyltr/Glycosyltrsf_90"/>
</dbReference>
<comment type="caution">
    <text evidence="5">The sequence shown here is derived from an EMBL/GenBank/DDBJ whole genome shotgun (WGS) entry which is preliminary data.</text>
</comment>
<dbReference type="OrthoDB" id="523510at2759"/>
<dbReference type="InterPro" id="IPR006598">
    <property type="entry name" value="CAP10"/>
</dbReference>
<feature type="chain" id="PRO_5032841202" description="Glycosyl transferase CAP10 domain-containing protein" evidence="3">
    <location>
        <begin position="39"/>
        <end position="476"/>
    </location>
</feature>
<keyword evidence="2" id="KW-0808">Transferase</keyword>